<evidence type="ECO:0000256" key="2">
    <source>
        <dbReference type="ARBA" id="ARBA00012513"/>
    </source>
</evidence>
<keyword evidence="8" id="KW-0677">Repeat</keyword>
<dbReference type="GO" id="GO:0038023">
    <property type="term" value="F:signaling receptor activity"/>
    <property type="evidence" value="ECO:0000318"/>
    <property type="project" value="GO_Central"/>
</dbReference>
<dbReference type="AlphaFoldDB" id="A0A0A0KLM3"/>
<dbReference type="InterPro" id="IPR003591">
    <property type="entry name" value="Leu-rich_rpt_typical-subtyp"/>
</dbReference>
<dbReference type="Proteomes" id="UP000029981">
    <property type="component" value="Chromosome 6"/>
</dbReference>
<keyword evidence="19" id="KW-1185">Reference proteome</keyword>
<dbReference type="OrthoDB" id="676979at2759"/>
<dbReference type="InterPro" id="IPR011009">
    <property type="entry name" value="Kinase-like_dom_sf"/>
</dbReference>
<keyword evidence="15" id="KW-0325">Glycoprotein</keyword>
<evidence type="ECO:0000313" key="18">
    <source>
        <dbReference type="EMBL" id="KGN48656.1"/>
    </source>
</evidence>
<dbReference type="GO" id="GO:0005524">
    <property type="term" value="F:ATP binding"/>
    <property type="evidence" value="ECO:0007669"/>
    <property type="project" value="UniProtKB-KW"/>
</dbReference>
<gene>
    <name evidence="18" type="ORF">Csa_6G497070</name>
</gene>
<dbReference type="EMBL" id="CM002927">
    <property type="protein sequence ID" value="KGN48656.1"/>
    <property type="molecule type" value="Genomic_DNA"/>
</dbReference>
<keyword evidence="13 16" id="KW-0472">Membrane</keyword>
<dbReference type="Pfam" id="PF07714">
    <property type="entry name" value="PK_Tyr_Ser-Thr"/>
    <property type="match status" value="1"/>
</dbReference>
<evidence type="ECO:0000256" key="10">
    <source>
        <dbReference type="ARBA" id="ARBA00022777"/>
    </source>
</evidence>
<dbReference type="InterPro" id="IPR001245">
    <property type="entry name" value="Ser-Thr/Tyr_kinase_cat_dom"/>
</dbReference>
<reference evidence="18 19" key="1">
    <citation type="journal article" date="2009" name="Nat. Genet.">
        <title>The genome of the cucumber, Cucumis sativus L.</title>
        <authorList>
            <person name="Huang S."/>
            <person name="Li R."/>
            <person name="Zhang Z."/>
            <person name="Li L."/>
            <person name="Gu X."/>
            <person name="Fan W."/>
            <person name="Lucas W.J."/>
            <person name="Wang X."/>
            <person name="Xie B."/>
            <person name="Ni P."/>
            <person name="Ren Y."/>
            <person name="Zhu H."/>
            <person name="Li J."/>
            <person name="Lin K."/>
            <person name="Jin W."/>
            <person name="Fei Z."/>
            <person name="Li G."/>
            <person name="Staub J."/>
            <person name="Kilian A."/>
            <person name="van der Vossen E.A."/>
            <person name="Wu Y."/>
            <person name="Guo J."/>
            <person name="He J."/>
            <person name="Jia Z."/>
            <person name="Ren Y."/>
            <person name="Tian G."/>
            <person name="Lu Y."/>
            <person name="Ruan J."/>
            <person name="Qian W."/>
            <person name="Wang M."/>
            <person name="Huang Q."/>
            <person name="Li B."/>
            <person name="Xuan Z."/>
            <person name="Cao J."/>
            <person name="Asan"/>
            <person name="Wu Z."/>
            <person name="Zhang J."/>
            <person name="Cai Q."/>
            <person name="Bai Y."/>
            <person name="Zhao B."/>
            <person name="Han Y."/>
            <person name="Li Y."/>
            <person name="Li X."/>
            <person name="Wang S."/>
            <person name="Shi Q."/>
            <person name="Liu S."/>
            <person name="Cho W.K."/>
            <person name="Kim J.Y."/>
            <person name="Xu Y."/>
            <person name="Heller-Uszynska K."/>
            <person name="Miao H."/>
            <person name="Cheng Z."/>
            <person name="Zhang S."/>
            <person name="Wu J."/>
            <person name="Yang Y."/>
            <person name="Kang H."/>
            <person name="Li M."/>
            <person name="Liang H."/>
            <person name="Ren X."/>
            <person name="Shi Z."/>
            <person name="Wen M."/>
            <person name="Jian M."/>
            <person name="Yang H."/>
            <person name="Zhang G."/>
            <person name="Yang Z."/>
            <person name="Chen R."/>
            <person name="Liu S."/>
            <person name="Li J."/>
            <person name="Ma L."/>
            <person name="Liu H."/>
            <person name="Zhou Y."/>
            <person name="Zhao J."/>
            <person name="Fang X."/>
            <person name="Li G."/>
            <person name="Fang L."/>
            <person name="Li Y."/>
            <person name="Liu D."/>
            <person name="Zheng H."/>
            <person name="Zhang Y."/>
            <person name="Qin N."/>
            <person name="Li Z."/>
            <person name="Yang G."/>
            <person name="Yang S."/>
            <person name="Bolund L."/>
            <person name="Kristiansen K."/>
            <person name="Zheng H."/>
            <person name="Li S."/>
            <person name="Zhang X."/>
            <person name="Yang H."/>
            <person name="Wang J."/>
            <person name="Sun R."/>
            <person name="Zhang B."/>
            <person name="Jiang S."/>
            <person name="Wang J."/>
            <person name="Du Y."/>
            <person name="Li S."/>
        </authorList>
    </citation>
    <scope>NUCLEOTIDE SEQUENCE [LARGE SCALE GENOMIC DNA]</scope>
    <source>
        <strain evidence="19">cv. 9930</strain>
    </source>
</reference>
<evidence type="ECO:0000256" key="4">
    <source>
        <dbReference type="ARBA" id="ARBA00022614"/>
    </source>
</evidence>
<dbReference type="FunFam" id="3.80.10.10:FF:000371">
    <property type="entry name" value="Leucine-rich repeat receptor-like serine/threonine-protein kinase BAM3"/>
    <property type="match status" value="1"/>
</dbReference>
<feature type="domain" description="Protein kinase" evidence="17">
    <location>
        <begin position="706"/>
        <end position="977"/>
    </location>
</feature>
<keyword evidence="5" id="KW-0808">Transferase</keyword>
<dbReference type="SUPFAM" id="SSF56112">
    <property type="entry name" value="Protein kinase-like (PK-like)"/>
    <property type="match status" value="1"/>
</dbReference>
<dbReference type="KEGG" id="csv:101204543"/>
<dbReference type="SUPFAM" id="SSF52047">
    <property type="entry name" value="RNI-like"/>
    <property type="match status" value="1"/>
</dbReference>
<dbReference type="SUPFAM" id="SSF52058">
    <property type="entry name" value="L domain-like"/>
    <property type="match status" value="1"/>
</dbReference>
<dbReference type="EC" id="2.7.11.1" evidence="2"/>
<dbReference type="InterPro" id="IPR013210">
    <property type="entry name" value="LRR_N_plant-typ"/>
</dbReference>
<keyword evidence="6 16" id="KW-0812">Transmembrane</keyword>
<dbReference type="Gramene" id="KGN48656">
    <property type="protein sequence ID" value="KGN48656"/>
    <property type="gene ID" value="Csa_6G497070"/>
</dbReference>
<dbReference type="Gene3D" id="3.80.10.10">
    <property type="entry name" value="Ribonuclease Inhibitor"/>
    <property type="match status" value="4"/>
</dbReference>
<name>A0A0A0KLM3_CUCSA</name>
<reference evidence="18 19" key="4">
    <citation type="journal article" date="2011" name="BMC Genomics">
        <title>RNA-Seq improves annotation of protein-coding genes in the cucumber genome.</title>
        <authorList>
            <person name="Li Z."/>
            <person name="Zhang Z."/>
            <person name="Yan P."/>
            <person name="Huang S."/>
            <person name="Fei Z."/>
            <person name="Lin K."/>
        </authorList>
    </citation>
    <scope>NUCLEOTIDE SEQUENCE [LARGE SCALE GENOMIC DNA]</scope>
    <source>
        <strain evidence="19">cv. 9930</strain>
    </source>
</reference>
<evidence type="ECO:0000256" key="12">
    <source>
        <dbReference type="ARBA" id="ARBA00022989"/>
    </source>
</evidence>
<keyword evidence="3" id="KW-0723">Serine/threonine-protein kinase</keyword>
<sequence>MISVTNIQPSNIICKQIWLLLLVFLILHFHFSPSFSAFLPESQALLSLKSSISDDPHSSLSSWNPAAVHAHCSWLGVTCDSRRHVVALDLSSLDLTATISPHISSLRFLTNVSFGLNKIFGGIPPEIASLSSLQLLNLSSNVLNGSIPSEFSRLKNLQVLDVYNNNLTGDFPRVVTEMPNLRYLHLGGNFFTGRIPPEVGRLQFLEFLAIHGNDLEGPIPPAIGNLTKLRELFIGYYNTFVGGIPATIGNLSELVRLDAASCGLSGKFPRELGKLQKLTELYLQQNALSGSLMELGGLKSIEELDISCNMLVGEIPISFAVFKNLRLLQLFDNKLSGEIPEFMADLPKLEILQLWNNNFTGSIPRNLGKNGMLRTLDLAFNHLTGTIPPEICHGNKLEVLIAMDNSLSGLIPESLGNCLSLKRILLWGNALNGSIPRRLLGLPNITQIDLHDNFLSGELPIINSVSVNLLQISLSNNMLSGSLPPTIGSLVAVQKLLLDRNKFSGQIPSNIGRLQQLSRINFSQNKFSGSIVPEISECKHLIFLDLSGNELSGEIPNHITNMKLLNYMNLSRNHLVGPIPASIVNMQSLTSVDFSYNNLSGLVLGTGQFGYFNYTSFLGNPYLCGPYLGPCKDGLLASNQQEHTKGSLSTPLRLLLAFGFFFCLVAVTVGLIFKVGWFKRARESRGWRLTAFQRLGFSVDEILECLKKENLIAKGGYGTVYTGVMPSGDQITVKRLPKTSNGCTRDNKFDAEIQALGRIRHRHIVRLLGLCSNHETNLLVFEYMPNGSLYEVLHGKKGGHLLWETRYKIAIGTANGLCYLHHHCSPPIVHRNVKSNNIMLDTNFDAQIANSGLAKFLQDSGASDISATEPEHTYTQNADEKWDVYSFGVVLLELVSGRNPDIELSNSVDLVQWVRNMTDTKKEEIHKIVDQRLSSVPLDEVIHVLNVAMLCTEEEAPKRPTMREVVRILTEHQQPSFSKENRDT</sequence>
<evidence type="ECO:0000313" key="19">
    <source>
        <dbReference type="Proteomes" id="UP000029981"/>
    </source>
</evidence>
<keyword evidence="14" id="KW-0675">Receptor</keyword>
<organism evidence="18 19">
    <name type="scientific">Cucumis sativus</name>
    <name type="common">Cucumber</name>
    <dbReference type="NCBI Taxonomy" id="3659"/>
    <lineage>
        <taxon>Eukaryota</taxon>
        <taxon>Viridiplantae</taxon>
        <taxon>Streptophyta</taxon>
        <taxon>Embryophyta</taxon>
        <taxon>Tracheophyta</taxon>
        <taxon>Spermatophyta</taxon>
        <taxon>Magnoliopsida</taxon>
        <taxon>eudicotyledons</taxon>
        <taxon>Gunneridae</taxon>
        <taxon>Pentapetalae</taxon>
        <taxon>rosids</taxon>
        <taxon>fabids</taxon>
        <taxon>Cucurbitales</taxon>
        <taxon>Cucurbitaceae</taxon>
        <taxon>Benincaseae</taxon>
        <taxon>Cucumis</taxon>
    </lineage>
</organism>
<protein>
    <recommendedName>
        <fullName evidence="2">non-specific serine/threonine protein kinase</fullName>
        <ecNumber evidence="2">2.7.11.1</ecNumber>
    </recommendedName>
</protein>
<dbReference type="FunFam" id="3.80.10.10:FF:000565">
    <property type="entry name" value="Leucine-rich repeat receptor-like kinase protein FLORAL ORGAN NUMBER1"/>
    <property type="match status" value="1"/>
</dbReference>
<keyword evidence="10" id="KW-0418">Kinase</keyword>
<evidence type="ECO:0000256" key="14">
    <source>
        <dbReference type="ARBA" id="ARBA00023170"/>
    </source>
</evidence>
<evidence type="ECO:0000256" key="15">
    <source>
        <dbReference type="ARBA" id="ARBA00023180"/>
    </source>
</evidence>
<keyword evidence="7" id="KW-0732">Signal</keyword>
<dbReference type="InterPro" id="IPR032675">
    <property type="entry name" value="LRR_dom_sf"/>
</dbReference>
<keyword evidence="12 16" id="KW-1133">Transmembrane helix</keyword>
<keyword evidence="11" id="KW-0067">ATP-binding</keyword>
<evidence type="ECO:0000256" key="11">
    <source>
        <dbReference type="ARBA" id="ARBA00022840"/>
    </source>
</evidence>
<evidence type="ECO:0000256" key="3">
    <source>
        <dbReference type="ARBA" id="ARBA00022527"/>
    </source>
</evidence>
<dbReference type="GO" id="GO:0004674">
    <property type="term" value="F:protein serine/threonine kinase activity"/>
    <property type="evidence" value="ECO:0007669"/>
    <property type="project" value="UniProtKB-KW"/>
</dbReference>
<proteinExistence type="predicted"/>
<evidence type="ECO:0000256" key="5">
    <source>
        <dbReference type="ARBA" id="ARBA00022679"/>
    </source>
</evidence>
<dbReference type="Gene3D" id="1.10.510.10">
    <property type="entry name" value="Transferase(Phosphotransferase) domain 1"/>
    <property type="match status" value="1"/>
</dbReference>
<dbReference type="Pfam" id="PF00560">
    <property type="entry name" value="LRR_1"/>
    <property type="match status" value="5"/>
</dbReference>
<feature type="transmembrane region" description="Helical" evidence="16">
    <location>
        <begin position="654"/>
        <end position="678"/>
    </location>
</feature>
<dbReference type="Pfam" id="PF08263">
    <property type="entry name" value="LRRNT_2"/>
    <property type="match status" value="1"/>
</dbReference>
<evidence type="ECO:0000256" key="7">
    <source>
        <dbReference type="ARBA" id="ARBA00022729"/>
    </source>
</evidence>
<comment type="subcellular location">
    <subcellularLocation>
        <location evidence="1">Cell membrane</location>
        <topology evidence="1">Single-pass type I membrane protein</topology>
    </subcellularLocation>
</comment>
<evidence type="ECO:0000256" key="1">
    <source>
        <dbReference type="ARBA" id="ARBA00004251"/>
    </source>
</evidence>
<dbReference type="InterPro" id="IPR055414">
    <property type="entry name" value="LRR_R13L4/SHOC2-like"/>
</dbReference>
<dbReference type="InterPro" id="IPR050994">
    <property type="entry name" value="At_inactive_RLKs"/>
</dbReference>
<evidence type="ECO:0000256" key="9">
    <source>
        <dbReference type="ARBA" id="ARBA00022741"/>
    </source>
</evidence>
<dbReference type="Pfam" id="PF23598">
    <property type="entry name" value="LRR_14"/>
    <property type="match status" value="1"/>
</dbReference>
<dbReference type="GO" id="GO:0009755">
    <property type="term" value="P:hormone-mediated signaling pathway"/>
    <property type="evidence" value="ECO:0000318"/>
    <property type="project" value="GO_Central"/>
</dbReference>
<reference evidence="18 19" key="2">
    <citation type="journal article" date="2009" name="PLoS ONE">
        <title>An integrated genetic and cytogenetic map of the cucumber genome.</title>
        <authorList>
            <person name="Ren Y."/>
            <person name="Zhang Z."/>
            <person name="Liu J."/>
            <person name="Staub J.E."/>
            <person name="Han Y."/>
            <person name="Cheng Z."/>
            <person name="Li X."/>
            <person name="Lu J."/>
            <person name="Miao H."/>
            <person name="Kang H."/>
            <person name="Xie B."/>
            <person name="Gu X."/>
            <person name="Wang X."/>
            <person name="Du Y."/>
            <person name="Jin W."/>
            <person name="Huang S."/>
        </authorList>
    </citation>
    <scope>NUCLEOTIDE SEQUENCE [LARGE SCALE GENOMIC DNA]</scope>
    <source>
        <strain evidence="19">cv. 9930</strain>
    </source>
</reference>
<dbReference type="InterPro" id="IPR000719">
    <property type="entry name" value="Prot_kinase_dom"/>
</dbReference>
<keyword evidence="9" id="KW-0547">Nucleotide-binding</keyword>
<evidence type="ECO:0000256" key="13">
    <source>
        <dbReference type="ARBA" id="ARBA00023136"/>
    </source>
</evidence>
<evidence type="ECO:0000256" key="16">
    <source>
        <dbReference type="SAM" id="Phobius"/>
    </source>
</evidence>
<dbReference type="FunFam" id="1.10.510.10:FF:000388">
    <property type="entry name" value="Leucine-rich repeat receptor-like tyrosine-protein kinase PXC3"/>
    <property type="match status" value="1"/>
</dbReference>
<dbReference type="GO" id="GO:0005886">
    <property type="term" value="C:plasma membrane"/>
    <property type="evidence" value="ECO:0000318"/>
    <property type="project" value="GO_Central"/>
</dbReference>
<dbReference type="PANTHER" id="PTHR48010">
    <property type="entry name" value="OS05G0588300 PROTEIN"/>
    <property type="match status" value="1"/>
</dbReference>
<dbReference type="FunFam" id="3.30.200.20:FF:000292">
    <property type="entry name" value="Leucine-rich repeat receptor-like serine/threonine-protein kinase BAM1"/>
    <property type="match status" value="1"/>
</dbReference>
<keyword evidence="4" id="KW-0433">Leucine-rich repeat</keyword>
<dbReference type="PANTHER" id="PTHR48010:SF96">
    <property type="entry name" value="OS05G0595800 PROTEIN"/>
    <property type="match status" value="1"/>
</dbReference>
<evidence type="ECO:0000256" key="8">
    <source>
        <dbReference type="ARBA" id="ARBA00022737"/>
    </source>
</evidence>
<dbReference type="eggNOG" id="ENOG502QQRQ">
    <property type="taxonomic scope" value="Eukaryota"/>
</dbReference>
<dbReference type="PROSITE" id="PS50011">
    <property type="entry name" value="PROTEIN_KINASE_DOM"/>
    <property type="match status" value="1"/>
</dbReference>
<evidence type="ECO:0000256" key="6">
    <source>
        <dbReference type="ARBA" id="ARBA00022692"/>
    </source>
</evidence>
<dbReference type="Gene3D" id="3.30.200.20">
    <property type="entry name" value="Phosphorylase Kinase, domain 1"/>
    <property type="match status" value="1"/>
</dbReference>
<dbReference type="InterPro" id="IPR001611">
    <property type="entry name" value="Leu-rich_rpt"/>
</dbReference>
<reference evidence="18 19" key="3">
    <citation type="journal article" date="2010" name="BMC Genomics">
        <title>Transcriptome sequencing and comparative analysis of cucumber flowers with different sex types.</title>
        <authorList>
            <person name="Guo S."/>
            <person name="Zheng Y."/>
            <person name="Joung J.G."/>
            <person name="Liu S."/>
            <person name="Zhang Z."/>
            <person name="Crasta O.R."/>
            <person name="Sobral B.W."/>
            <person name="Xu Y."/>
            <person name="Huang S."/>
            <person name="Fei Z."/>
        </authorList>
    </citation>
    <scope>NUCLEOTIDE SEQUENCE [LARGE SCALE GENOMIC DNA]</scope>
    <source>
        <strain evidence="19">cv. 9930</strain>
    </source>
</reference>
<accession>A0A0A0KLM3</accession>
<dbReference type="SMART" id="SM00369">
    <property type="entry name" value="LRR_TYP"/>
    <property type="match status" value="7"/>
</dbReference>
<dbReference type="FunFam" id="3.80.10.10:FF:000108">
    <property type="entry name" value="Leucine-rich repeat receptor-like serine/threonine-protein kinase BAM3"/>
    <property type="match status" value="1"/>
</dbReference>
<dbReference type="OMA" id="DFSYNCL"/>
<evidence type="ECO:0000259" key="17">
    <source>
        <dbReference type="PROSITE" id="PS50011"/>
    </source>
</evidence>